<dbReference type="Proteomes" id="UP000472320">
    <property type="component" value="Unassembled WGS sequence"/>
</dbReference>
<keyword evidence="4" id="KW-1185">Reference proteome</keyword>
<organism evidence="3 4">
    <name type="scientific">Massilia eburnea</name>
    <dbReference type="NCBI Taxonomy" id="1776165"/>
    <lineage>
        <taxon>Bacteria</taxon>
        <taxon>Pseudomonadati</taxon>
        <taxon>Pseudomonadota</taxon>
        <taxon>Betaproteobacteria</taxon>
        <taxon>Burkholderiales</taxon>
        <taxon>Oxalobacteraceae</taxon>
        <taxon>Telluria group</taxon>
        <taxon>Massilia</taxon>
    </lineage>
</organism>
<evidence type="ECO:0000313" key="3">
    <source>
        <dbReference type="EMBL" id="MTW14201.1"/>
    </source>
</evidence>
<keyword evidence="1" id="KW-0732">Signal</keyword>
<proteinExistence type="predicted"/>
<dbReference type="GO" id="GO:0016787">
    <property type="term" value="F:hydrolase activity"/>
    <property type="evidence" value="ECO:0007669"/>
    <property type="project" value="InterPro"/>
</dbReference>
<dbReference type="AlphaFoldDB" id="A0A6L6QQ30"/>
<dbReference type="OrthoDB" id="259356at2"/>
<evidence type="ECO:0000259" key="2">
    <source>
        <dbReference type="Pfam" id="PF06439"/>
    </source>
</evidence>
<dbReference type="InterPro" id="IPR010496">
    <property type="entry name" value="AL/BT2_dom"/>
</dbReference>
<comment type="caution">
    <text evidence="3">The sequence shown here is derived from an EMBL/GenBank/DDBJ whole genome shotgun (WGS) entry which is preliminary data.</text>
</comment>
<evidence type="ECO:0000256" key="1">
    <source>
        <dbReference type="SAM" id="SignalP"/>
    </source>
</evidence>
<gene>
    <name evidence="3" type="ORF">GM658_26660</name>
</gene>
<dbReference type="RefSeq" id="WP_155457146.1">
    <property type="nucleotide sequence ID" value="NZ_WNKX01000036.1"/>
</dbReference>
<dbReference type="EMBL" id="WNKX01000036">
    <property type="protein sequence ID" value="MTW14201.1"/>
    <property type="molecule type" value="Genomic_DNA"/>
</dbReference>
<name>A0A6L6QQ30_9BURK</name>
<reference evidence="3 4" key="1">
    <citation type="submission" date="2019-11" db="EMBL/GenBank/DDBJ databases">
        <title>Type strains purchased from KCTC, JCM and DSMZ.</title>
        <authorList>
            <person name="Lu H."/>
        </authorList>
    </citation>
    <scope>NUCLEOTIDE SEQUENCE [LARGE SCALE GENOMIC DNA]</scope>
    <source>
        <strain evidence="3 4">JCM 31587</strain>
    </source>
</reference>
<feature type="chain" id="PRO_5026804649" evidence="1">
    <location>
        <begin position="21"/>
        <end position="205"/>
    </location>
</feature>
<dbReference type="Pfam" id="PF06439">
    <property type="entry name" value="3keto-disac_hyd"/>
    <property type="match status" value="1"/>
</dbReference>
<dbReference type="Gene3D" id="2.60.120.560">
    <property type="entry name" value="Exo-inulinase, domain 1"/>
    <property type="match status" value="1"/>
</dbReference>
<feature type="signal peptide" evidence="1">
    <location>
        <begin position="1"/>
        <end position="20"/>
    </location>
</feature>
<evidence type="ECO:0000313" key="4">
    <source>
        <dbReference type="Proteomes" id="UP000472320"/>
    </source>
</evidence>
<protein>
    <submittedName>
        <fullName evidence="3">DUF1080 domain-containing protein</fullName>
    </submittedName>
</protein>
<accession>A0A6L6QQ30</accession>
<feature type="domain" description="3-keto-alpha-glucoside-1,2-lyase/3-keto-2-hydroxy-glucal hydratase" evidence="2">
    <location>
        <begin position="25"/>
        <end position="201"/>
    </location>
</feature>
<sequence length="205" mass="21862">MIKQILFAAACIASAGGALAGEMLKDLSGWELRTEPAAALASTIVVRPDGVIAVAGVPSGFLATTRRYRNYRLHVEWRWPGKTGNGGVLLHISDGPMDRVWPLSVQVQTKFGSVGDLLPMAGAKFAEPLTGDKPPVKARVAANSERAAGEWNSADIVAQDGVIEVSVNGVPQNRVTEAAPREGRIGFQLEGTPYELRHVELTPLE</sequence>